<dbReference type="EMBL" id="KQ423175">
    <property type="protein sequence ID" value="KOF73385.1"/>
    <property type="molecule type" value="Genomic_DNA"/>
</dbReference>
<gene>
    <name evidence="2" type="ORF">OCBIM_22037942mg</name>
</gene>
<protein>
    <submittedName>
        <fullName evidence="2">Uncharacterized protein</fullName>
    </submittedName>
</protein>
<sequence>MHPVMSSRVDYDVRKKCKVGCSQREVLFDHKPVRHKVRNFGGEGQSISSTPNGRRGGKERQRKKERGRDRERKRERERERERVREREKSN</sequence>
<name>A0A0L8G9Z7_OCTBM</name>
<evidence type="ECO:0000313" key="2">
    <source>
        <dbReference type="EMBL" id="KOF73385.1"/>
    </source>
</evidence>
<feature type="compositionally biased region" description="Basic residues" evidence="1">
    <location>
        <begin position="55"/>
        <end position="65"/>
    </location>
</feature>
<organism evidence="2">
    <name type="scientific">Octopus bimaculoides</name>
    <name type="common">California two-spotted octopus</name>
    <dbReference type="NCBI Taxonomy" id="37653"/>
    <lineage>
        <taxon>Eukaryota</taxon>
        <taxon>Metazoa</taxon>
        <taxon>Spiralia</taxon>
        <taxon>Lophotrochozoa</taxon>
        <taxon>Mollusca</taxon>
        <taxon>Cephalopoda</taxon>
        <taxon>Coleoidea</taxon>
        <taxon>Octopodiformes</taxon>
        <taxon>Octopoda</taxon>
        <taxon>Incirrata</taxon>
        <taxon>Octopodidae</taxon>
        <taxon>Octopus</taxon>
    </lineage>
</organism>
<proteinExistence type="predicted"/>
<reference evidence="2" key="1">
    <citation type="submission" date="2015-07" db="EMBL/GenBank/DDBJ databases">
        <title>MeaNS - Measles Nucleotide Surveillance Program.</title>
        <authorList>
            <person name="Tran T."/>
            <person name="Druce J."/>
        </authorList>
    </citation>
    <scope>NUCLEOTIDE SEQUENCE</scope>
    <source>
        <strain evidence="2">UCB-OBI-ISO-001</strain>
        <tissue evidence="2">Gonad</tissue>
    </source>
</reference>
<feature type="compositionally biased region" description="Basic and acidic residues" evidence="1">
    <location>
        <begin position="66"/>
        <end position="90"/>
    </location>
</feature>
<evidence type="ECO:0000256" key="1">
    <source>
        <dbReference type="SAM" id="MobiDB-lite"/>
    </source>
</evidence>
<dbReference type="AlphaFoldDB" id="A0A0L8G9Z7"/>
<accession>A0A0L8G9Z7</accession>
<feature type="region of interest" description="Disordered" evidence="1">
    <location>
        <begin position="37"/>
        <end position="90"/>
    </location>
</feature>